<name>A0A532V3M0_UNCL8</name>
<dbReference type="NCBIfam" id="TIGR00544">
    <property type="entry name" value="lgt"/>
    <property type="match status" value="1"/>
</dbReference>
<dbReference type="GO" id="GO:0005886">
    <property type="term" value="C:plasma membrane"/>
    <property type="evidence" value="ECO:0007669"/>
    <property type="project" value="UniProtKB-SubCell"/>
</dbReference>
<dbReference type="UniPathway" id="UPA00664"/>
<reference evidence="8 9" key="1">
    <citation type="submission" date="2017-06" db="EMBL/GenBank/DDBJ databases">
        <title>Novel microbial phyla capable of carbon fixation and sulfur reduction in deep-sea sediments.</title>
        <authorList>
            <person name="Huang J."/>
            <person name="Baker B."/>
            <person name="Wang Y."/>
        </authorList>
    </citation>
    <scope>NUCLEOTIDE SEQUENCE [LARGE SCALE GENOMIC DNA]</scope>
    <source>
        <strain evidence="8">B3_LCP</strain>
    </source>
</reference>
<feature type="transmembrane region" description="Helical" evidence="7">
    <location>
        <begin position="118"/>
        <end position="138"/>
    </location>
</feature>
<evidence type="ECO:0000313" key="8">
    <source>
        <dbReference type="EMBL" id="TKJ41722.1"/>
    </source>
</evidence>
<dbReference type="PANTHER" id="PTHR30589">
    <property type="entry name" value="PROLIPOPROTEIN DIACYLGLYCERYL TRANSFERASE"/>
    <property type="match status" value="1"/>
</dbReference>
<evidence type="ECO:0000256" key="4">
    <source>
        <dbReference type="ARBA" id="ARBA00022692"/>
    </source>
</evidence>
<keyword evidence="8" id="KW-0449">Lipoprotein</keyword>
<feature type="transmembrane region" description="Helical" evidence="7">
    <location>
        <begin position="45"/>
        <end position="69"/>
    </location>
</feature>
<feature type="transmembrane region" description="Helical" evidence="7">
    <location>
        <begin position="12"/>
        <end position="33"/>
    </location>
</feature>
<comment type="function">
    <text evidence="7">Catalyzes the transfer of the diacylglyceryl group from phosphatidylglycerol to the sulfhydryl group of the N-terminal cysteine of a prolipoprotein, the first step in the formation of mature lipoproteins.</text>
</comment>
<evidence type="ECO:0000256" key="3">
    <source>
        <dbReference type="ARBA" id="ARBA00022679"/>
    </source>
</evidence>
<keyword evidence="2 7" id="KW-1003">Cell membrane</keyword>
<evidence type="ECO:0000256" key="7">
    <source>
        <dbReference type="HAMAP-Rule" id="MF_01147"/>
    </source>
</evidence>
<evidence type="ECO:0000256" key="1">
    <source>
        <dbReference type="ARBA" id="ARBA00007150"/>
    </source>
</evidence>
<dbReference type="HAMAP" id="MF_01147">
    <property type="entry name" value="Lgt"/>
    <property type="match status" value="1"/>
</dbReference>
<dbReference type="EMBL" id="NJBN01000002">
    <property type="protein sequence ID" value="TKJ41722.1"/>
    <property type="molecule type" value="Genomic_DNA"/>
</dbReference>
<dbReference type="Proteomes" id="UP000319619">
    <property type="component" value="Unassembled WGS sequence"/>
</dbReference>
<keyword evidence="4 7" id="KW-0812">Transmembrane</keyword>
<comment type="similarity">
    <text evidence="1 7">Belongs to the Lgt family.</text>
</comment>
<keyword evidence="6 7" id="KW-0472">Membrane</keyword>
<feature type="transmembrane region" description="Helical" evidence="7">
    <location>
        <begin position="89"/>
        <end position="111"/>
    </location>
</feature>
<dbReference type="GO" id="GO:0008961">
    <property type="term" value="F:phosphatidylglycerol-prolipoprotein diacylglyceryl transferase activity"/>
    <property type="evidence" value="ECO:0007669"/>
    <property type="project" value="UniProtKB-UniRule"/>
</dbReference>
<organism evidence="8 9">
    <name type="scientific">candidate division LCP-89 bacterium B3_LCP</name>
    <dbReference type="NCBI Taxonomy" id="2012998"/>
    <lineage>
        <taxon>Bacteria</taxon>
        <taxon>Pseudomonadati</taxon>
        <taxon>Bacteria division LCP-89</taxon>
    </lineage>
</organism>
<evidence type="ECO:0000256" key="6">
    <source>
        <dbReference type="ARBA" id="ARBA00023136"/>
    </source>
</evidence>
<dbReference type="PANTHER" id="PTHR30589:SF0">
    <property type="entry name" value="PHOSPHATIDYLGLYCEROL--PROLIPOPROTEIN DIACYLGLYCERYL TRANSFERASE"/>
    <property type="match status" value="1"/>
</dbReference>
<feature type="binding site" evidence="7">
    <location>
        <position position="137"/>
    </location>
    <ligand>
        <name>a 1,2-diacyl-sn-glycero-3-phospho-(1'-sn-glycerol)</name>
        <dbReference type="ChEBI" id="CHEBI:64716"/>
    </ligand>
</feature>
<gene>
    <name evidence="7 8" type="primary">lgt</name>
    <name evidence="8" type="ORF">CEE37_03910</name>
</gene>
<feature type="transmembrane region" description="Helical" evidence="7">
    <location>
        <begin position="175"/>
        <end position="194"/>
    </location>
</feature>
<evidence type="ECO:0000256" key="5">
    <source>
        <dbReference type="ARBA" id="ARBA00022989"/>
    </source>
</evidence>
<keyword evidence="5 7" id="KW-1133">Transmembrane helix</keyword>
<evidence type="ECO:0000256" key="2">
    <source>
        <dbReference type="ARBA" id="ARBA00022475"/>
    </source>
</evidence>
<evidence type="ECO:0000313" key="9">
    <source>
        <dbReference type="Proteomes" id="UP000319619"/>
    </source>
</evidence>
<accession>A0A532V3M0</accession>
<proteinExistence type="inferred from homology"/>
<comment type="pathway">
    <text evidence="7">Protein modification; lipoprotein biosynthesis (diacylglyceryl transfer).</text>
</comment>
<dbReference type="GO" id="GO:0042158">
    <property type="term" value="P:lipoprotein biosynthetic process"/>
    <property type="evidence" value="ECO:0007669"/>
    <property type="project" value="UniProtKB-UniRule"/>
</dbReference>
<dbReference type="InterPro" id="IPR001640">
    <property type="entry name" value="Lgt"/>
</dbReference>
<protein>
    <recommendedName>
        <fullName evidence="7">Phosphatidylglycerol--prolipoprotein diacylglyceryl transferase</fullName>
        <ecNumber evidence="7">2.5.1.145</ecNumber>
    </recommendedName>
</protein>
<comment type="caution">
    <text evidence="8">The sequence shown here is derived from an EMBL/GenBank/DDBJ whole genome shotgun (WGS) entry which is preliminary data.</text>
</comment>
<sequence>MYPELIRIGGVAIHTYGFMMTLAFALGIAMAIYRGKKYDIDSGTIWDLAIVVILSSLLGSRALYVITHLNEFQGNWFAIINPIQPDGRIGIAGMVLLGGVVTATIAAIIFIRKRDMDVWALADVIAPVLAVGISLGRIGCFCTGCCYGQPTDSPLGIVFPHDSHAGSHFPNTPVLPTQLFASGFCFLLAVSLIIIERWKKFHGFTFSLFLIGYSIFRIWIDTIRVYDAGDILINTATLRITVSQSIAAGMIVFGVGLFVVLRKKQIDSSGMRA</sequence>
<comment type="subcellular location">
    <subcellularLocation>
        <location evidence="7">Cell membrane</location>
        <topology evidence="7">Multi-pass membrane protein</topology>
    </subcellularLocation>
</comment>
<feature type="transmembrane region" description="Helical" evidence="7">
    <location>
        <begin position="201"/>
        <end position="220"/>
    </location>
</feature>
<dbReference type="Pfam" id="PF01790">
    <property type="entry name" value="LGT"/>
    <property type="match status" value="1"/>
</dbReference>
<feature type="transmembrane region" description="Helical" evidence="7">
    <location>
        <begin position="240"/>
        <end position="261"/>
    </location>
</feature>
<keyword evidence="3 7" id="KW-0808">Transferase</keyword>
<comment type="catalytic activity">
    <reaction evidence="7">
        <text>L-cysteinyl-[prolipoprotein] + a 1,2-diacyl-sn-glycero-3-phospho-(1'-sn-glycerol) = an S-1,2-diacyl-sn-glyceryl-L-cysteinyl-[prolipoprotein] + sn-glycerol 1-phosphate + H(+)</text>
        <dbReference type="Rhea" id="RHEA:56712"/>
        <dbReference type="Rhea" id="RHEA-COMP:14679"/>
        <dbReference type="Rhea" id="RHEA-COMP:14680"/>
        <dbReference type="ChEBI" id="CHEBI:15378"/>
        <dbReference type="ChEBI" id="CHEBI:29950"/>
        <dbReference type="ChEBI" id="CHEBI:57685"/>
        <dbReference type="ChEBI" id="CHEBI:64716"/>
        <dbReference type="ChEBI" id="CHEBI:140658"/>
        <dbReference type="EC" id="2.5.1.145"/>
    </reaction>
</comment>
<dbReference type="EC" id="2.5.1.145" evidence="7"/>
<dbReference type="AlphaFoldDB" id="A0A532V3M0"/>